<dbReference type="PANTHER" id="PTHR46211">
    <property type="entry name" value="GLYCEROPHOSPHORYL DIESTER PHOSPHODIESTERASE"/>
    <property type="match status" value="1"/>
</dbReference>
<sequence>MRTEIFGHRGSAGTHPENTMISFKEAARVGADGIELDVQMTKDGELVIIHDETVNRTTNGKGWVKDLTLVEIKKLDASYKFKSKYGFCEIPTLKEVFKWAKSNNILINVELKNGLVQYKMLEEKTIALIKEYKYEKRVILSSFNHYGMVKCRQLSPTIEIALLFMEGIYEPWDYANRLQANSIHPYHPVAKKEIVIEAQKKGIKVRPFTVNDEKHMKRLASYPCSAIITDYPERAIQLLR</sequence>
<dbReference type="GO" id="GO:0008081">
    <property type="term" value="F:phosphoric diester hydrolase activity"/>
    <property type="evidence" value="ECO:0007669"/>
    <property type="project" value="InterPro"/>
</dbReference>
<evidence type="ECO:0000313" key="2">
    <source>
        <dbReference type="EMBL" id="MCH1626638.1"/>
    </source>
</evidence>
<evidence type="ECO:0000259" key="1">
    <source>
        <dbReference type="PROSITE" id="PS51704"/>
    </source>
</evidence>
<dbReference type="PANTHER" id="PTHR46211:SF1">
    <property type="entry name" value="GLYCEROPHOSPHODIESTER PHOSPHODIESTERASE, CYTOPLASMIC"/>
    <property type="match status" value="1"/>
</dbReference>
<protein>
    <submittedName>
        <fullName evidence="2">Glycerophosphodiester phosphodiesterase</fullName>
    </submittedName>
</protein>
<reference evidence="2" key="1">
    <citation type="submission" date="2022-02" db="EMBL/GenBank/DDBJ databases">
        <title>Fredinandcohnia quinoae sp. nov. isolated from Chenopodium quinoa seeds.</title>
        <authorList>
            <person name="Saati-Santamaria Z."/>
            <person name="Flores-Felix J.D."/>
            <person name="Igual J.M."/>
            <person name="Velazquez E."/>
            <person name="Garcia-Fraile P."/>
            <person name="Martinez-Molina E."/>
        </authorList>
    </citation>
    <scope>NUCLEOTIDE SEQUENCE</scope>
    <source>
        <strain evidence="2">SECRCQ15</strain>
    </source>
</reference>
<evidence type="ECO:0000313" key="3">
    <source>
        <dbReference type="Proteomes" id="UP001431131"/>
    </source>
</evidence>
<dbReference type="InterPro" id="IPR030395">
    <property type="entry name" value="GP_PDE_dom"/>
</dbReference>
<feature type="domain" description="GP-PDE" evidence="1">
    <location>
        <begin position="3"/>
        <end position="239"/>
    </location>
</feature>
<dbReference type="CDD" id="cd08563">
    <property type="entry name" value="GDPD_TtGDE_like"/>
    <property type="match status" value="1"/>
</dbReference>
<dbReference type="PROSITE" id="PS51704">
    <property type="entry name" value="GP_PDE"/>
    <property type="match status" value="1"/>
</dbReference>
<comment type="caution">
    <text evidence="2">The sequence shown here is derived from an EMBL/GenBank/DDBJ whole genome shotgun (WGS) entry which is preliminary data.</text>
</comment>
<dbReference type="Proteomes" id="UP001431131">
    <property type="component" value="Unassembled WGS sequence"/>
</dbReference>
<organism evidence="2 3">
    <name type="scientific">Fredinandcohnia quinoae</name>
    <dbReference type="NCBI Taxonomy" id="2918902"/>
    <lineage>
        <taxon>Bacteria</taxon>
        <taxon>Bacillati</taxon>
        <taxon>Bacillota</taxon>
        <taxon>Bacilli</taxon>
        <taxon>Bacillales</taxon>
        <taxon>Bacillaceae</taxon>
        <taxon>Fredinandcohnia</taxon>
    </lineage>
</organism>
<accession>A0AAW5E2P2</accession>
<dbReference type="Gene3D" id="3.20.20.190">
    <property type="entry name" value="Phosphatidylinositol (PI) phosphodiesterase"/>
    <property type="match status" value="1"/>
</dbReference>
<dbReference type="GO" id="GO:0006629">
    <property type="term" value="P:lipid metabolic process"/>
    <property type="evidence" value="ECO:0007669"/>
    <property type="project" value="InterPro"/>
</dbReference>
<name>A0AAW5E2P2_9BACI</name>
<dbReference type="EMBL" id="JAKTTI010000025">
    <property type="protein sequence ID" value="MCH1626638.1"/>
    <property type="molecule type" value="Genomic_DNA"/>
</dbReference>
<dbReference type="AlphaFoldDB" id="A0AAW5E2P2"/>
<proteinExistence type="predicted"/>
<dbReference type="Pfam" id="PF03009">
    <property type="entry name" value="GDPD"/>
    <property type="match status" value="1"/>
</dbReference>
<dbReference type="InterPro" id="IPR017946">
    <property type="entry name" value="PLC-like_Pdiesterase_TIM-brl"/>
</dbReference>
<dbReference type="RefSeq" id="WP_240256555.1">
    <property type="nucleotide sequence ID" value="NZ_JAKTTI010000025.1"/>
</dbReference>
<gene>
    <name evidence="2" type="ORF">MJG50_14970</name>
</gene>
<keyword evidence="3" id="KW-1185">Reference proteome</keyword>
<dbReference type="SUPFAM" id="SSF51695">
    <property type="entry name" value="PLC-like phosphodiesterases"/>
    <property type="match status" value="1"/>
</dbReference>